<feature type="region of interest" description="Disordered" evidence="3">
    <location>
        <begin position="1"/>
        <end position="37"/>
    </location>
</feature>
<comment type="similarity">
    <text evidence="1">Belongs to the membrane fusion protein (MFP) (TC 8.A.1) family.</text>
</comment>
<dbReference type="PANTHER" id="PTHR30469">
    <property type="entry name" value="MULTIDRUG RESISTANCE PROTEIN MDTA"/>
    <property type="match status" value="1"/>
</dbReference>
<evidence type="ECO:0000313" key="9">
    <source>
        <dbReference type="EMBL" id="SHG58146.1"/>
    </source>
</evidence>
<dbReference type="InterPro" id="IPR058625">
    <property type="entry name" value="MdtA-like_BSH"/>
</dbReference>
<gene>
    <name evidence="9" type="ORF">SAMN05443248_2036</name>
</gene>
<dbReference type="PANTHER" id="PTHR30469:SF37">
    <property type="entry name" value="RAGD PROTEIN"/>
    <property type="match status" value="1"/>
</dbReference>
<dbReference type="InterPro" id="IPR006143">
    <property type="entry name" value="RND_pump_MFP"/>
</dbReference>
<dbReference type="GO" id="GO:0015562">
    <property type="term" value="F:efflux transmembrane transporter activity"/>
    <property type="evidence" value="ECO:0007669"/>
    <property type="project" value="TreeGrafter"/>
</dbReference>
<dbReference type="SUPFAM" id="SSF111369">
    <property type="entry name" value="HlyD-like secretion proteins"/>
    <property type="match status" value="1"/>
</dbReference>
<dbReference type="Gene3D" id="2.40.30.170">
    <property type="match status" value="1"/>
</dbReference>
<keyword evidence="4" id="KW-0472">Membrane</keyword>
<accession>A0A1M5KZH6</accession>
<dbReference type="NCBIfam" id="TIGR01730">
    <property type="entry name" value="RND_mfp"/>
    <property type="match status" value="1"/>
</dbReference>
<evidence type="ECO:0000256" key="1">
    <source>
        <dbReference type="ARBA" id="ARBA00009477"/>
    </source>
</evidence>
<dbReference type="EMBL" id="LT670817">
    <property type="protein sequence ID" value="SHG58146.1"/>
    <property type="molecule type" value="Genomic_DNA"/>
</dbReference>
<dbReference type="Pfam" id="PF25917">
    <property type="entry name" value="BSH_RND"/>
    <property type="match status" value="1"/>
</dbReference>
<feature type="compositionally biased region" description="Basic and acidic residues" evidence="3">
    <location>
        <begin position="1"/>
        <end position="29"/>
    </location>
</feature>
<proteinExistence type="inferred from homology"/>
<dbReference type="AlphaFoldDB" id="A0A1M5KZH6"/>
<dbReference type="Pfam" id="PF25989">
    <property type="entry name" value="YknX_C"/>
    <property type="match status" value="1"/>
</dbReference>
<evidence type="ECO:0000313" key="10">
    <source>
        <dbReference type="Proteomes" id="UP000189796"/>
    </source>
</evidence>
<dbReference type="Gene3D" id="2.40.420.20">
    <property type="match status" value="1"/>
</dbReference>
<feature type="domain" description="Multidrug resistance protein MdtA-like barrel-sandwich hybrid" evidence="6">
    <location>
        <begin position="110"/>
        <end position="256"/>
    </location>
</feature>
<protein>
    <submittedName>
        <fullName evidence="9">RND family efflux transporter, MFP subunit</fullName>
    </submittedName>
</protein>
<name>A0A1M5KZH6_9BRAD</name>
<dbReference type="Gene3D" id="1.10.287.470">
    <property type="entry name" value="Helix hairpin bin"/>
    <property type="match status" value="1"/>
</dbReference>
<evidence type="ECO:0000256" key="2">
    <source>
        <dbReference type="SAM" id="Coils"/>
    </source>
</evidence>
<evidence type="ECO:0000259" key="7">
    <source>
        <dbReference type="Pfam" id="PF25954"/>
    </source>
</evidence>
<organism evidence="9 10">
    <name type="scientific">Bradyrhizobium erythrophlei</name>
    <dbReference type="NCBI Taxonomy" id="1437360"/>
    <lineage>
        <taxon>Bacteria</taxon>
        <taxon>Pseudomonadati</taxon>
        <taxon>Pseudomonadota</taxon>
        <taxon>Alphaproteobacteria</taxon>
        <taxon>Hyphomicrobiales</taxon>
        <taxon>Nitrobacteraceae</taxon>
        <taxon>Bradyrhizobium</taxon>
    </lineage>
</organism>
<feature type="coiled-coil region" evidence="2">
    <location>
        <begin position="149"/>
        <end position="176"/>
    </location>
</feature>
<evidence type="ECO:0000259" key="8">
    <source>
        <dbReference type="Pfam" id="PF25989"/>
    </source>
</evidence>
<feature type="domain" description="CusB-like beta-barrel" evidence="7">
    <location>
        <begin position="274"/>
        <end position="346"/>
    </location>
</feature>
<dbReference type="Pfam" id="PF25954">
    <property type="entry name" value="Beta-barrel_RND_2"/>
    <property type="match status" value="1"/>
</dbReference>
<dbReference type="InterPro" id="IPR058637">
    <property type="entry name" value="YknX-like_C"/>
</dbReference>
<feature type="domain" description="Multidrug resistance protein MdtA-like alpha-helical hairpin" evidence="5">
    <location>
        <begin position="155"/>
        <end position="215"/>
    </location>
</feature>
<keyword evidence="4" id="KW-1133">Transmembrane helix</keyword>
<dbReference type="Pfam" id="PF25876">
    <property type="entry name" value="HH_MFP_RND"/>
    <property type="match status" value="1"/>
</dbReference>
<dbReference type="InterPro" id="IPR058624">
    <property type="entry name" value="MdtA-like_HH"/>
</dbReference>
<sequence>MNDVPTRDENEALDHRAGPPGDHQTEKAPKPRPKARRRWGGSLAALGAFSLLTAGVAMGASRHYAQHQRVMATAERERDFVPSLRVATVKANPGIVSVVLPGTTAAFTDANIYARATGYIAKRNVDIGDSVKQGELLVELAVPELDDQISQNEATLTQLKAALEQAQANLRLAQVTWDRDRPLVKEGWVTQQQGTVDVQTLKAYESAVNVAQSNLAAQEHLLRVLRQDREYAMVVAPFDGVITQRNVDVGSLVQGNVNSGTFMFEMMQKNVIRVWVYVPQDSAFGVAPDVDAVVRVPELPGREFPGKVTRIADAQQSGTRTLLTEIDLPNPDGALRSGVYCMIELKIPRKTPSLVVPAEAMIFNRNGMQVAVVNNGKAEIRKVRVTRDLGTHVEVDTGVKPGDRVILNPPVSLVEGSKVQVAAE</sequence>
<feature type="transmembrane region" description="Helical" evidence="4">
    <location>
        <begin position="39"/>
        <end position="60"/>
    </location>
</feature>
<evidence type="ECO:0000259" key="5">
    <source>
        <dbReference type="Pfam" id="PF25876"/>
    </source>
</evidence>
<feature type="domain" description="YknX-like C-terminal permuted SH3-like" evidence="8">
    <location>
        <begin position="354"/>
        <end position="421"/>
    </location>
</feature>
<keyword evidence="4" id="KW-0812">Transmembrane</keyword>
<dbReference type="Gene3D" id="2.40.50.100">
    <property type="match status" value="1"/>
</dbReference>
<dbReference type="InterPro" id="IPR058792">
    <property type="entry name" value="Beta-barrel_RND_2"/>
</dbReference>
<evidence type="ECO:0000256" key="4">
    <source>
        <dbReference type="SAM" id="Phobius"/>
    </source>
</evidence>
<evidence type="ECO:0000259" key="6">
    <source>
        <dbReference type="Pfam" id="PF25917"/>
    </source>
</evidence>
<dbReference type="GO" id="GO:1990281">
    <property type="term" value="C:efflux pump complex"/>
    <property type="evidence" value="ECO:0007669"/>
    <property type="project" value="TreeGrafter"/>
</dbReference>
<keyword evidence="2" id="KW-0175">Coiled coil</keyword>
<dbReference type="Proteomes" id="UP000189796">
    <property type="component" value="Chromosome I"/>
</dbReference>
<dbReference type="OrthoDB" id="9806939at2"/>
<reference evidence="9 10" key="1">
    <citation type="submission" date="2016-11" db="EMBL/GenBank/DDBJ databases">
        <authorList>
            <person name="Jaros S."/>
            <person name="Januszkiewicz K."/>
            <person name="Wedrychowicz H."/>
        </authorList>
    </citation>
    <scope>NUCLEOTIDE SEQUENCE [LARGE SCALE GENOMIC DNA]</scope>
    <source>
        <strain evidence="9 10">GAS138</strain>
    </source>
</reference>
<evidence type="ECO:0000256" key="3">
    <source>
        <dbReference type="SAM" id="MobiDB-lite"/>
    </source>
</evidence>